<keyword evidence="3" id="KW-0053">Apoptosis</keyword>
<keyword evidence="4" id="KW-0805">Transcription regulation</keyword>
<dbReference type="STRING" id="10195.A0A3M7R5U7"/>
<feature type="region of interest" description="Disordered" evidence="9">
    <location>
        <begin position="239"/>
        <end position="271"/>
    </location>
</feature>
<keyword evidence="6" id="KW-0010">Activator</keyword>
<name>A0A3M7R5U7_BRAPC</name>
<evidence type="ECO:0000256" key="9">
    <source>
        <dbReference type="SAM" id="MobiDB-lite"/>
    </source>
</evidence>
<evidence type="ECO:0000256" key="8">
    <source>
        <dbReference type="ARBA" id="ARBA00023242"/>
    </source>
</evidence>
<dbReference type="AlphaFoldDB" id="A0A3M7R5U7"/>
<evidence type="ECO:0000256" key="4">
    <source>
        <dbReference type="ARBA" id="ARBA00023015"/>
    </source>
</evidence>
<proteinExistence type="inferred from homology"/>
<dbReference type="InterPro" id="IPR023260">
    <property type="entry name" value="Cys/Ser-rich_nuc_prot"/>
</dbReference>
<feature type="compositionally biased region" description="Basic residues" evidence="9">
    <location>
        <begin position="255"/>
        <end position="271"/>
    </location>
</feature>
<sequence>MNENVNNHVQDETQNIQIKSSIKTESCNKREKKSVKFNKVDVYHFDRCQGYLSIPGSENHQNSITLGMEYFHNDYDSFLTQEEFLKFKRKLDLDRIQNFLNSTDSNELSPLNDEIIDRAKEVLSKRDYYEENIEQDLAISADILCPILTVEQRIEKLIDMGYDRDEIDIKESEDINLIRKSRLICGCSCSKMNMVCGENGDLCSCFANGISCQIDRIKFPCSCSLKRCKNLNGMKRFNPKMLHGKNEDNEDEPKPKRRKRKGANAKPPAKRKKIIHQKIENDIYSTISISSRLFNRINQNFRFNSILFIKKYIKKNKKSFLYWIPIDVLVSYFVWDFEQKNLPTKINNNSATPRGFYIE</sequence>
<keyword evidence="5" id="KW-0238">DNA-binding</keyword>
<evidence type="ECO:0000313" key="11">
    <source>
        <dbReference type="EMBL" id="RNA18618.1"/>
    </source>
</evidence>
<evidence type="ECO:0000259" key="10">
    <source>
        <dbReference type="Pfam" id="PF16019"/>
    </source>
</evidence>
<dbReference type="GO" id="GO:0005634">
    <property type="term" value="C:nucleus"/>
    <property type="evidence" value="ECO:0007669"/>
    <property type="project" value="UniProtKB-SubCell"/>
</dbReference>
<dbReference type="OrthoDB" id="5946974at2759"/>
<dbReference type="GO" id="GO:0043565">
    <property type="term" value="F:sequence-specific DNA binding"/>
    <property type="evidence" value="ECO:0007669"/>
    <property type="project" value="TreeGrafter"/>
</dbReference>
<evidence type="ECO:0000256" key="5">
    <source>
        <dbReference type="ARBA" id="ARBA00023125"/>
    </source>
</evidence>
<comment type="similarity">
    <text evidence="2">Belongs to the AXUD1 family.</text>
</comment>
<evidence type="ECO:0000313" key="12">
    <source>
        <dbReference type="Proteomes" id="UP000276133"/>
    </source>
</evidence>
<feature type="domain" description="Cysteine/serine-rich nuclear protein N-terminal" evidence="10">
    <location>
        <begin position="31"/>
        <end position="240"/>
    </location>
</feature>
<dbReference type="GO" id="GO:0000981">
    <property type="term" value="F:DNA-binding transcription factor activity, RNA polymerase II-specific"/>
    <property type="evidence" value="ECO:0007669"/>
    <property type="project" value="TreeGrafter"/>
</dbReference>
<dbReference type="PANTHER" id="PTHR13580:SF9">
    <property type="entry name" value="AXIN1 UP-REGULATED 1, ISOFORM A"/>
    <property type="match status" value="1"/>
</dbReference>
<gene>
    <name evidence="11" type="ORF">BpHYR1_046174</name>
</gene>
<dbReference type="Proteomes" id="UP000276133">
    <property type="component" value="Unassembled WGS sequence"/>
</dbReference>
<organism evidence="11 12">
    <name type="scientific">Brachionus plicatilis</name>
    <name type="common">Marine rotifer</name>
    <name type="synonym">Brachionus muelleri</name>
    <dbReference type="NCBI Taxonomy" id="10195"/>
    <lineage>
        <taxon>Eukaryota</taxon>
        <taxon>Metazoa</taxon>
        <taxon>Spiralia</taxon>
        <taxon>Gnathifera</taxon>
        <taxon>Rotifera</taxon>
        <taxon>Eurotatoria</taxon>
        <taxon>Monogononta</taxon>
        <taxon>Pseudotrocha</taxon>
        <taxon>Ploima</taxon>
        <taxon>Brachionidae</taxon>
        <taxon>Brachionus</taxon>
    </lineage>
</organism>
<dbReference type="Pfam" id="PF16019">
    <property type="entry name" value="CSRNP_N"/>
    <property type="match status" value="1"/>
</dbReference>
<accession>A0A3M7R5U7</accession>
<evidence type="ECO:0000256" key="3">
    <source>
        <dbReference type="ARBA" id="ARBA00022703"/>
    </source>
</evidence>
<protein>
    <submittedName>
        <fullName evidence="11">Cysteine serine-rich nuclear 3</fullName>
    </submittedName>
</protein>
<dbReference type="EMBL" id="REGN01004202">
    <property type="protein sequence ID" value="RNA18618.1"/>
    <property type="molecule type" value="Genomic_DNA"/>
</dbReference>
<keyword evidence="8" id="KW-0539">Nucleus</keyword>
<evidence type="ECO:0000256" key="1">
    <source>
        <dbReference type="ARBA" id="ARBA00004123"/>
    </source>
</evidence>
<comment type="subcellular location">
    <subcellularLocation>
        <location evidence="1">Nucleus</location>
    </subcellularLocation>
</comment>
<keyword evidence="7" id="KW-0804">Transcription</keyword>
<evidence type="ECO:0000256" key="2">
    <source>
        <dbReference type="ARBA" id="ARBA00008548"/>
    </source>
</evidence>
<evidence type="ECO:0000256" key="7">
    <source>
        <dbReference type="ARBA" id="ARBA00023163"/>
    </source>
</evidence>
<keyword evidence="12" id="KW-1185">Reference proteome</keyword>
<evidence type="ECO:0000256" key="6">
    <source>
        <dbReference type="ARBA" id="ARBA00023159"/>
    </source>
</evidence>
<dbReference type="InterPro" id="IPR031972">
    <property type="entry name" value="CSRNP_N"/>
</dbReference>
<comment type="caution">
    <text evidence="11">The sequence shown here is derived from an EMBL/GenBank/DDBJ whole genome shotgun (WGS) entry which is preliminary data.</text>
</comment>
<dbReference type="GO" id="GO:0006915">
    <property type="term" value="P:apoptotic process"/>
    <property type="evidence" value="ECO:0007669"/>
    <property type="project" value="UniProtKB-KW"/>
</dbReference>
<reference evidence="11 12" key="1">
    <citation type="journal article" date="2018" name="Sci. Rep.">
        <title>Genomic signatures of local adaptation to the degree of environmental predictability in rotifers.</title>
        <authorList>
            <person name="Franch-Gras L."/>
            <person name="Hahn C."/>
            <person name="Garcia-Roger E.M."/>
            <person name="Carmona M.J."/>
            <person name="Serra M."/>
            <person name="Gomez A."/>
        </authorList>
    </citation>
    <scope>NUCLEOTIDE SEQUENCE [LARGE SCALE GENOMIC DNA]</scope>
    <source>
        <strain evidence="11">HYR1</strain>
    </source>
</reference>
<dbReference type="PANTHER" id="PTHR13580">
    <property type="entry name" value="TGF-BETA INDUCED APOPTOSIS PROTEIN"/>
    <property type="match status" value="1"/>
</dbReference>